<feature type="active site" description="Charge relay system" evidence="5">
    <location>
        <position position="175"/>
    </location>
</feature>
<sequence>MRTRHFLGSVIVLASLPLFFGCGGTQETPADLSPDGLVVPTIVPGTTSLPLVQPNPYEGVVVFDAGTEVQDIEDIAAEFQIEILDMVVRPVGAIVRFGGVEHDDYEELRMADGVAGADPNLAVQIGESQTLILGFLEGEWSQTRIQEQAWIADLGLSDLHRQGKNGDGVVVAMLDTGADLDHPALVGKVQSVPQSSGFGSEELLDDVDDDQDGLFSECYGHGTHVAGCVATVAPGATLLPIRVMNDDGTGSLWDIVRGIDWARDYGVDIINLSLSVLEFNQTMEAALQKCEADDIAVLAAAGNGGNRYPRYPATSSYVAGVASVDASNYLSTFSGGGDRIPLAAPGETISSSYPGGLMCQATGTSMASPIAAGCVALVMQATDAAPTTALHMVVANTVDITPVIGVNSGRVAPVLVFE</sequence>
<dbReference type="Gene3D" id="3.40.50.200">
    <property type="entry name" value="Peptidase S8/S53 domain"/>
    <property type="match status" value="1"/>
</dbReference>
<feature type="active site" description="Charge relay system" evidence="5">
    <location>
        <position position="221"/>
    </location>
</feature>
<feature type="domain" description="Peptidase S8/S53" evidence="7">
    <location>
        <begin position="166"/>
        <end position="398"/>
    </location>
</feature>
<evidence type="ECO:0000256" key="6">
    <source>
        <dbReference type="SAM" id="SignalP"/>
    </source>
</evidence>
<keyword evidence="4 5" id="KW-0720">Serine protease</keyword>
<dbReference type="EMBL" id="JAGQHS010000009">
    <property type="protein sequence ID" value="MCA9754798.1"/>
    <property type="molecule type" value="Genomic_DNA"/>
</dbReference>
<comment type="similarity">
    <text evidence="1 5">Belongs to the peptidase S8 family.</text>
</comment>
<protein>
    <submittedName>
        <fullName evidence="8">S8 family serine peptidase</fullName>
    </submittedName>
</protein>
<dbReference type="InterPro" id="IPR015500">
    <property type="entry name" value="Peptidase_S8_subtilisin-rel"/>
</dbReference>
<feature type="chain" id="PRO_5036947340" evidence="6">
    <location>
        <begin position="21"/>
        <end position="418"/>
    </location>
</feature>
<evidence type="ECO:0000313" key="8">
    <source>
        <dbReference type="EMBL" id="MCA9754798.1"/>
    </source>
</evidence>
<keyword evidence="6" id="KW-0732">Signal</keyword>
<accession>A0A956N9G6</accession>
<dbReference type="Pfam" id="PF00082">
    <property type="entry name" value="Peptidase_S8"/>
    <property type="match status" value="1"/>
</dbReference>
<dbReference type="PROSITE" id="PS51257">
    <property type="entry name" value="PROKAR_LIPOPROTEIN"/>
    <property type="match status" value="1"/>
</dbReference>
<dbReference type="PANTHER" id="PTHR43806">
    <property type="entry name" value="PEPTIDASE S8"/>
    <property type="match status" value="1"/>
</dbReference>
<proteinExistence type="inferred from homology"/>
<feature type="active site" description="Charge relay system" evidence="5">
    <location>
        <position position="365"/>
    </location>
</feature>
<evidence type="ECO:0000256" key="5">
    <source>
        <dbReference type="PROSITE-ProRule" id="PRU01240"/>
    </source>
</evidence>
<gene>
    <name evidence="8" type="ORF">KDA27_03280</name>
</gene>
<comment type="caution">
    <text evidence="8">The sequence shown here is derived from an EMBL/GenBank/DDBJ whole genome shotgun (WGS) entry which is preliminary data.</text>
</comment>
<dbReference type="GO" id="GO:0006508">
    <property type="term" value="P:proteolysis"/>
    <property type="evidence" value="ECO:0007669"/>
    <property type="project" value="UniProtKB-KW"/>
</dbReference>
<evidence type="ECO:0000313" key="9">
    <source>
        <dbReference type="Proteomes" id="UP000739538"/>
    </source>
</evidence>
<reference evidence="8" key="1">
    <citation type="submission" date="2020-04" db="EMBL/GenBank/DDBJ databases">
        <authorList>
            <person name="Zhang T."/>
        </authorList>
    </citation>
    <scope>NUCLEOTIDE SEQUENCE</scope>
    <source>
        <strain evidence="8">HKST-UBA02</strain>
    </source>
</reference>
<evidence type="ECO:0000259" key="7">
    <source>
        <dbReference type="Pfam" id="PF00082"/>
    </source>
</evidence>
<dbReference type="Proteomes" id="UP000739538">
    <property type="component" value="Unassembled WGS sequence"/>
</dbReference>
<dbReference type="InterPro" id="IPR000209">
    <property type="entry name" value="Peptidase_S8/S53_dom"/>
</dbReference>
<dbReference type="SUPFAM" id="SSF52743">
    <property type="entry name" value="Subtilisin-like"/>
    <property type="match status" value="1"/>
</dbReference>
<reference evidence="8" key="2">
    <citation type="journal article" date="2021" name="Microbiome">
        <title>Successional dynamics and alternative stable states in a saline activated sludge microbial community over 9 years.</title>
        <authorList>
            <person name="Wang Y."/>
            <person name="Ye J."/>
            <person name="Ju F."/>
            <person name="Liu L."/>
            <person name="Boyd J.A."/>
            <person name="Deng Y."/>
            <person name="Parks D.H."/>
            <person name="Jiang X."/>
            <person name="Yin X."/>
            <person name="Woodcroft B.J."/>
            <person name="Tyson G.W."/>
            <person name="Hugenholtz P."/>
            <person name="Polz M.F."/>
            <person name="Zhang T."/>
        </authorList>
    </citation>
    <scope>NUCLEOTIDE SEQUENCE</scope>
    <source>
        <strain evidence="8">HKST-UBA02</strain>
    </source>
</reference>
<dbReference type="PROSITE" id="PS00138">
    <property type="entry name" value="SUBTILASE_SER"/>
    <property type="match status" value="1"/>
</dbReference>
<dbReference type="InterPro" id="IPR023828">
    <property type="entry name" value="Peptidase_S8_Ser-AS"/>
</dbReference>
<evidence type="ECO:0000256" key="4">
    <source>
        <dbReference type="ARBA" id="ARBA00022825"/>
    </source>
</evidence>
<dbReference type="PRINTS" id="PR00723">
    <property type="entry name" value="SUBTILISIN"/>
</dbReference>
<dbReference type="PANTHER" id="PTHR43806:SF11">
    <property type="entry name" value="CEREVISIN-RELATED"/>
    <property type="match status" value="1"/>
</dbReference>
<feature type="signal peptide" evidence="6">
    <location>
        <begin position="1"/>
        <end position="20"/>
    </location>
</feature>
<dbReference type="PROSITE" id="PS51892">
    <property type="entry name" value="SUBTILASE"/>
    <property type="match status" value="1"/>
</dbReference>
<dbReference type="InterPro" id="IPR050131">
    <property type="entry name" value="Peptidase_S8_subtilisin-like"/>
</dbReference>
<evidence type="ECO:0000256" key="3">
    <source>
        <dbReference type="ARBA" id="ARBA00022801"/>
    </source>
</evidence>
<dbReference type="InterPro" id="IPR036852">
    <property type="entry name" value="Peptidase_S8/S53_dom_sf"/>
</dbReference>
<keyword evidence="3 5" id="KW-0378">Hydrolase</keyword>
<evidence type="ECO:0000256" key="2">
    <source>
        <dbReference type="ARBA" id="ARBA00022670"/>
    </source>
</evidence>
<name>A0A956N9G6_UNCEI</name>
<evidence type="ECO:0000256" key="1">
    <source>
        <dbReference type="ARBA" id="ARBA00011073"/>
    </source>
</evidence>
<dbReference type="AlphaFoldDB" id="A0A956N9G6"/>
<organism evidence="8 9">
    <name type="scientific">Eiseniibacteriota bacterium</name>
    <dbReference type="NCBI Taxonomy" id="2212470"/>
    <lineage>
        <taxon>Bacteria</taxon>
        <taxon>Candidatus Eiseniibacteriota</taxon>
    </lineage>
</organism>
<keyword evidence="2 5" id="KW-0645">Protease</keyword>
<dbReference type="GO" id="GO:0004252">
    <property type="term" value="F:serine-type endopeptidase activity"/>
    <property type="evidence" value="ECO:0007669"/>
    <property type="project" value="UniProtKB-UniRule"/>
</dbReference>